<dbReference type="KEGG" id="dap:Dacet_2009"/>
<reference evidence="1 2" key="1">
    <citation type="journal article" date="2010" name="Stand. Genomic Sci.">
        <title>Complete genome sequence of Denitrovibrio acetiphilus type strain (N2460).</title>
        <authorList>
            <person name="Kiss H."/>
            <person name="Lang E."/>
            <person name="Lapidus A."/>
            <person name="Copeland A."/>
            <person name="Nolan M."/>
            <person name="Glavina Del Rio T."/>
            <person name="Chen F."/>
            <person name="Lucas S."/>
            <person name="Tice H."/>
            <person name="Cheng J.F."/>
            <person name="Han C."/>
            <person name="Goodwin L."/>
            <person name="Pitluck S."/>
            <person name="Liolios K."/>
            <person name="Pati A."/>
            <person name="Ivanova N."/>
            <person name="Mavromatis K."/>
            <person name="Chen A."/>
            <person name="Palaniappan K."/>
            <person name="Land M."/>
            <person name="Hauser L."/>
            <person name="Chang Y.J."/>
            <person name="Jeffries C.D."/>
            <person name="Detter J.C."/>
            <person name="Brettin T."/>
            <person name="Spring S."/>
            <person name="Rohde M."/>
            <person name="Goker M."/>
            <person name="Woyke T."/>
            <person name="Bristow J."/>
            <person name="Eisen J.A."/>
            <person name="Markowitz V."/>
            <person name="Hugenholtz P."/>
            <person name="Kyrpides N.C."/>
            <person name="Klenk H.P."/>
        </authorList>
    </citation>
    <scope>NUCLEOTIDE SEQUENCE [LARGE SCALE GENOMIC DNA]</scope>
    <source>
        <strain evidence="2">DSM 12809 / NBRC 114555 / N2460</strain>
    </source>
</reference>
<dbReference type="InParanoid" id="D4H1L2"/>
<evidence type="ECO:0008006" key="3">
    <source>
        <dbReference type="Google" id="ProtNLM"/>
    </source>
</evidence>
<dbReference type="AlphaFoldDB" id="D4H1L2"/>
<dbReference type="EMBL" id="CP001968">
    <property type="protein sequence ID" value="ADD68772.1"/>
    <property type="molecule type" value="Genomic_DNA"/>
</dbReference>
<organism evidence="1 2">
    <name type="scientific">Denitrovibrio acetiphilus (strain DSM 12809 / NBRC 114555 / N2460)</name>
    <dbReference type="NCBI Taxonomy" id="522772"/>
    <lineage>
        <taxon>Bacteria</taxon>
        <taxon>Pseudomonadati</taxon>
        <taxon>Deferribacterota</taxon>
        <taxon>Deferribacteres</taxon>
        <taxon>Deferribacterales</taxon>
        <taxon>Geovibrionaceae</taxon>
        <taxon>Denitrovibrio</taxon>
    </lineage>
</organism>
<dbReference type="HOGENOM" id="CLU_177863_0_0_0"/>
<dbReference type="PaxDb" id="522772-Dacet_2009"/>
<evidence type="ECO:0000313" key="1">
    <source>
        <dbReference type="EMBL" id="ADD68772.1"/>
    </source>
</evidence>
<dbReference type="Proteomes" id="UP000002012">
    <property type="component" value="Chromosome"/>
</dbReference>
<gene>
    <name evidence="1" type="ordered locus">Dacet_2009</name>
</gene>
<name>D4H1L2_DENA2</name>
<dbReference type="RefSeq" id="WP_013011276.1">
    <property type="nucleotide sequence ID" value="NC_013943.1"/>
</dbReference>
<dbReference type="STRING" id="522772.Dacet_2009"/>
<dbReference type="OrthoDB" id="9799761at2"/>
<keyword evidence="2" id="KW-1185">Reference proteome</keyword>
<accession>D4H1L2</accession>
<sequence length="97" mass="10642">MNITTDKDGNLIITGEMKTIEDYSSIKSALGKVIAQGKTSVMIEIRDSMTITSSIIGLFTKSVHGDGLKISLKVYTERLHNLLEDLNLIAVFNVTKV</sequence>
<evidence type="ECO:0000313" key="2">
    <source>
        <dbReference type="Proteomes" id="UP000002012"/>
    </source>
</evidence>
<protein>
    <recommendedName>
        <fullName evidence="3">STAS domain-containing protein</fullName>
    </recommendedName>
</protein>
<proteinExistence type="predicted"/>